<comment type="caution">
    <text evidence="1">The sequence shown here is derived from an EMBL/GenBank/DDBJ whole genome shotgun (WGS) entry which is preliminary data.</text>
</comment>
<reference evidence="2" key="1">
    <citation type="journal article" date="2012" name="BMC Genomics">
        <title>Genome sequence of the necrotrophic fungus Penicillium digitatum, the main postharvest pathogen of citrus.</title>
        <authorList>
            <person name="Marcet-Houben M."/>
            <person name="Ballester A.-R."/>
            <person name="de la Fuente B."/>
            <person name="Harries E."/>
            <person name="Marcos J.F."/>
            <person name="Gonzalez-Candelas L."/>
            <person name="Gabaldon T."/>
        </authorList>
    </citation>
    <scope>NUCLEOTIDE SEQUENCE [LARGE SCALE GENOMIC DNA]</scope>
    <source>
        <strain evidence="2">PHI26 / CECT 20796</strain>
    </source>
</reference>
<sequence>MEKLGEKCSRLLGIPGNEKWPNHSHTNTNFLPALLIFGPFL</sequence>
<dbReference type="InParanoid" id="K9GSE5"/>
<organism evidence="1 2">
    <name type="scientific">Penicillium digitatum (strain PHI26 / CECT 20796)</name>
    <name type="common">Green mold</name>
    <dbReference type="NCBI Taxonomy" id="1170229"/>
    <lineage>
        <taxon>Eukaryota</taxon>
        <taxon>Fungi</taxon>
        <taxon>Dikarya</taxon>
        <taxon>Ascomycota</taxon>
        <taxon>Pezizomycotina</taxon>
        <taxon>Eurotiomycetes</taxon>
        <taxon>Eurotiomycetidae</taxon>
        <taxon>Eurotiales</taxon>
        <taxon>Aspergillaceae</taxon>
        <taxon>Penicillium</taxon>
    </lineage>
</organism>
<evidence type="ECO:0000313" key="1">
    <source>
        <dbReference type="EMBL" id="EKV16016.1"/>
    </source>
</evidence>
<gene>
    <name evidence="1" type="ORF">PDIG_23710</name>
</gene>
<dbReference type="Proteomes" id="UP000009882">
    <property type="component" value="Unassembled WGS sequence"/>
</dbReference>
<dbReference type="AlphaFoldDB" id="K9GSE5"/>
<name>K9GSE5_PEND2</name>
<proteinExistence type="predicted"/>
<dbReference type="EMBL" id="AKCT01000108">
    <property type="protein sequence ID" value="EKV16016.1"/>
    <property type="molecule type" value="Genomic_DNA"/>
</dbReference>
<dbReference type="HOGENOM" id="CLU_3279676_0_0_1"/>
<accession>K9GSE5</accession>
<evidence type="ECO:0000313" key="2">
    <source>
        <dbReference type="Proteomes" id="UP000009882"/>
    </source>
</evidence>
<keyword evidence="2" id="KW-1185">Reference proteome</keyword>
<protein>
    <submittedName>
        <fullName evidence="1">Uncharacterized protein</fullName>
    </submittedName>
</protein>